<evidence type="ECO:0000256" key="1">
    <source>
        <dbReference type="SAM" id="SignalP"/>
    </source>
</evidence>
<dbReference type="EMBL" id="UGTM01000001">
    <property type="protein sequence ID" value="SUB86790.1"/>
    <property type="molecule type" value="Genomic_DNA"/>
</dbReference>
<keyword evidence="1" id="KW-0732">Signal</keyword>
<protein>
    <recommendedName>
        <fullName evidence="4">Outer membrane protein beta-barrel domain-containing protein</fullName>
    </recommendedName>
</protein>
<feature type="chain" id="PRO_5016565251" description="Outer membrane protein beta-barrel domain-containing protein" evidence="1">
    <location>
        <begin position="20"/>
        <end position="209"/>
    </location>
</feature>
<dbReference type="Proteomes" id="UP000255469">
    <property type="component" value="Unassembled WGS sequence"/>
</dbReference>
<feature type="signal peptide" evidence="1">
    <location>
        <begin position="1"/>
        <end position="19"/>
    </location>
</feature>
<name>A0A379E2Y0_9BACT</name>
<evidence type="ECO:0008006" key="4">
    <source>
        <dbReference type="Google" id="ProtNLM"/>
    </source>
</evidence>
<accession>A0A379E2Y0</accession>
<proteinExistence type="predicted"/>
<gene>
    <name evidence="2" type="ORF">NCTC13067_00439</name>
</gene>
<evidence type="ECO:0000313" key="2">
    <source>
        <dbReference type="EMBL" id="SUB86790.1"/>
    </source>
</evidence>
<organism evidence="2 3">
    <name type="scientific">Prevotella denticola</name>
    <dbReference type="NCBI Taxonomy" id="28129"/>
    <lineage>
        <taxon>Bacteria</taxon>
        <taxon>Pseudomonadati</taxon>
        <taxon>Bacteroidota</taxon>
        <taxon>Bacteroidia</taxon>
        <taxon>Bacteroidales</taxon>
        <taxon>Prevotellaceae</taxon>
        <taxon>Prevotella</taxon>
    </lineage>
</organism>
<evidence type="ECO:0000313" key="3">
    <source>
        <dbReference type="Proteomes" id="UP000255469"/>
    </source>
</evidence>
<dbReference type="AlphaFoldDB" id="A0A379E2Y0"/>
<sequence length="209" mass="23194">MKKLLIFALFLGLQTVAMAQESSGLEKDKAVYLELLGASNLAGINYDARFNDHTRFGWRAGLSFGYGHNSSIFWEGSDVRGYAVPLEVNYLLGSQKNNLEVGVGTSVGIYNIHGIFVESVDGPKSSLSADQQKHAVGEYNTPEGTKTWLAYNESRNKFGYYIFGNIGYRHVSNKGFLFRAGFSPSFTIGEKNAVKKAFFYPYLGFGWAF</sequence>
<reference evidence="2 3" key="1">
    <citation type="submission" date="2018-06" db="EMBL/GenBank/DDBJ databases">
        <authorList>
            <consortium name="Pathogen Informatics"/>
            <person name="Doyle S."/>
        </authorList>
    </citation>
    <scope>NUCLEOTIDE SEQUENCE [LARGE SCALE GENOMIC DNA]</scope>
    <source>
        <strain evidence="2 3">NCTC13067</strain>
    </source>
</reference>